<accession>A0A3L6ZWX4</accession>
<comment type="subcellular location">
    <subcellularLocation>
        <location evidence="1">Membrane</location>
    </subcellularLocation>
</comment>
<dbReference type="PANTHER" id="PTHR37820">
    <property type="entry name" value="CELL DIVISION PROTEIN DIVIB"/>
    <property type="match status" value="1"/>
</dbReference>
<keyword evidence="4 9" id="KW-0812">Transmembrane</keyword>
<evidence type="ECO:0000313" key="11">
    <source>
        <dbReference type="EMBL" id="RLP72407.1"/>
    </source>
</evidence>
<dbReference type="Gene3D" id="3.10.20.310">
    <property type="entry name" value="membrane protein fhac"/>
    <property type="match status" value="1"/>
</dbReference>
<comment type="caution">
    <text evidence="11">The sequence shown here is derived from an EMBL/GenBank/DDBJ whole genome shotgun (WGS) entry which is preliminary data.</text>
</comment>
<evidence type="ECO:0000256" key="6">
    <source>
        <dbReference type="ARBA" id="ARBA00023136"/>
    </source>
</evidence>
<feature type="domain" description="POTRA" evidence="10">
    <location>
        <begin position="120"/>
        <end position="188"/>
    </location>
</feature>
<name>A0A3L6ZWX4_9MICO</name>
<reference evidence="11 12" key="1">
    <citation type="submission" date="2018-10" db="EMBL/GenBank/DDBJ databases">
        <authorList>
            <person name="Li J."/>
        </authorList>
    </citation>
    <scope>NUCLEOTIDE SEQUENCE [LARGE SCALE GENOMIC DNA]</scope>
    <source>
        <strain evidence="11 12">CCTCC AB209002</strain>
    </source>
</reference>
<evidence type="ECO:0000259" key="10">
    <source>
        <dbReference type="PROSITE" id="PS51779"/>
    </source>
</evidence>
<dbReference type="GO" id="GO:0051301">
    <property type="term" value="P:cell division"/>
    <property type="evidence" value="ECO:0007669"/>
    <property type="project" value="UniProtKB-KW"/>
</dbReference>
<sequence>MKRPSGFTPQRPSPAEPDGSTAPSRSRGEASITVPRKPVTVTPAEPIPFTPSNADRTEATEPEKLPKLREARKQRKRVERAEVKRFTAHARRRRRTILSVVGGVLGLALLACLLAYTPILSVRTIQVEGAERVSSDAVVADLSGQLGSPFPMVDESAIKAALVSYPLIESYAVEARPPSTLVIRLVERTPVGAIDTGDGFLIVDAAGVIIESATDRPGGYPLISVDGGVKADGFAPAAAVLRALPDGLFARVDTVTATTKDDVRFTLADSETTVVWGSSEESALKAYTLEALMKAQPDFAEYDVTSPSVAVVR</sequence>
<keyword evidence="2" id="KW-1003">Cell membrane</keyword>
<evidence type="ECO:0000256" key="5">
    <source>
        <dbReference type="ARBA" id="ARBA00022989"/>
    </source>
</evidence>
<protein>
    <submittedName>
        <fullName evidence="11">FtsQ-type POTRA domain-containing protein</fullName>
    </submittedName>
</protein>
<dbReference type="InterPro" id="IPR050487">
    <property type="entry name" value="FtsQ_DivIB"/>
</dbReference>
<keyword evidence="3" id="KW-0132">Cell division</keyword>
<keyword evidence="5 9" id="KW-1133">Transmembrane helix</keyword>
<proteinExistence type="predicted"/>
<evidence type="ECO:0000256" key="4">
    <source>
        <dbReference type="ARBA" id="ARBA00022692"/>
    </source>
</evidence>
<evidence type="ECO:0000256" key="7">
    <source>
        <dbReference type="ARBA" id="ARBA00023306"/>
    </source>
</evidence>
<keyword evidence="12" id="KW-1185">Reference proteome</keyword>
<dbReference type="EMBL" id="RCUV01000005">
    <property type="protein sequence ID" value="RLP72407.1"/>
    <property type="molecule type" value="Genomic_DNA"/>
</dbReference>
<dbReference type="PANTHER" id="PTHR37820:SF1">
    <property type="entry name" value="CELL DIVISION PROTEIN FTSQ"/>
    <property type="match status" value="1"/>
</dbReference>
<dbReference type="InterPro" id="IPR013685">
    <property type="entry name" value="POTRA_FtsQ_type"/>
</dbReference>
<evidence type="ECO:0000256" key="2">
    <source>
        <dbReference type="ARBA" id="ARBA00022475"/>
    </source>
</evidence>
<feature type="compositionally biased region" description="Basic and acidic residues" evidence="8">
    <location>
        <begin position="55"/>
        <end position="71"/>
    </location>
</feature>
<dbReference type="GO" id="GO:0005886">
    <property type="term" value="C:plasma membrane"/>
    <property type="evidence" value="ECO:0007669"/>
    <property type="project" value="TreeGrafter"/>
</dbReference>
<organism evidence="11 12">
    <name type="scientific">Mycetocola manganoxydans</name>
    <dbReference type="NCBI Taxonomy" id="699879"/>
    <lineage>
        <taxon>Bacteria</taxon>
        <taxon>Bacillati</taxon>
        <taxon>Actinomycetota</taxon>
        <taxon>Actinomycetes</taxon>
        <taxon>Micrococcales</taxon>
        <taxon>Microbacteriaceae</taxon>
        <taxon>Mycetocola</taxon>
    </lineage>
</organism>
<dbReference type="AlphaFoldDB" id="A0A3L6ZWX4"/>
<evidence type="ECO:0000256" key="1">
    <source>
        <dbReference type="ARBA" id="ARBA00004370"/>
    </source>
</evidence>
<evidence type="ECO:0000256" key="3">
    <source>
        <dbReference type="ARBA" id="ARBA00022618"/>
    </source>
</evidence>
<feature type="transmembrane region" description="Helical" evidence="9">
    <location>
        <begin position="97"/>
        <end position="116"/>
    </location>
</feature>
<feature type="region of interest" description="Disordered" evidence="8">
    <location>
        <begin position="1"/>
        <end position="76"/>
    </location>
</feature>
<evidence type="ECO:0000313" key="12">
    <source>
        <dbReference type="Proteomes" id="UP000270299"/>
    </source>
</evidence>
<dbReference type="Proteomes" id="UP000270299">
    <property type="component" value="Unassembled WGS sequence"/>
</dbReference>
<dbReference type="OrthoDB" id="4793367at2"/>
<keyword evidence="7" id="KW-0131">Cell cycle</keyword>
<evidence type="ECO:0000256" key="9">
    <source>
        <dbReference type="SAM" id="Phobius"/>
    </source>
</evidence>
<gene>
    <name evidence="11" type="ORF">D9V29_04445</name>
</gene>
<dbReference type="InterPro" id="IPR034746">
    <property type="entry name" value="POTRA"/>
</dbReference>
<keyword evidence="6 9" id="KW-0472">Membrane</keyword>
<evidence type="ECO:0000256" key="8">
    <source>
        <dbReference type="SAM" id="MobiDB-lite"/>
    </source>
</evidence>
<dbReference type="Pfam" id="PF08478">
    <property type="entry name" value="POTRA_1"/>
    <property type="match status" value="1"/>
</dbReference>
<dbReference type="PROSITE" id="PS51779">
    <property type="entry name" value="POTRA"/>
    <property type="match status" value="1"/>
</dbReference>